<dbReference type="AlphaFoldDB" id="A0A6J4P1B3"/>
<name>A0A6J4P1B3_9RHOB</name>
<sequence length="70" mass="7751">DRTDRRAPEVRRPRSARCADGHLRHALQRPALCLPGDAAQVAALPLGRVRDDRPFGRQRKAASAGLFHCL</sequence>
<organism evidence="1">
    <name type="scientific">uncultured Rubellimicrobium sp</name>
    <dbReference type="NCBI Taxonomy" id="543078"/>
    <lineage>
        <taxon>Bacteria</taxon>
        <taxon>Pseudomonadati</taxon>
        <taxon>Pseudomonadota</taxon>
        <taxon>Alphaproteobacteria</taxon>
        <taxon>Rhodobacterales</taxon>
        <taxon>Roseobacteraceae</taxon>
        <taxon>Rubellimicrobium</taxon>
        <taxon>environmental samples</taxon>
    </lineage>
</organism>
<feature type="non-terminal residue" evidence="1">
    <location>
        <position position="1"/>
    </location>
</feature>
<feature type="non-terminal residue" evidence="1">
    <location>
        <position position="70"/>
    </location>
</feature>
<dbReference type="EMBL" id="CADCUU010000117">
    <property type="protein sequence ID" value="CAA9398185.1"/>
    <property type="molecule type" value="Genomic_DNA"/>
</dbReference>
<gene>
    <name evidence="1" type="ORF">AVDCRST_MAG15-838</name>
</gene>
<accession>A0A6J4P1B3</accession>
<proteinExistence type="predicted"/>
<protein>
    <submittedName>
        <fullName evidence="1">Ferredoxin--NADP(+) reductase</fullName>
    </submittedName>
</protein>
<reference evidence="1" key="1">
    <citation type="submission" date="2020-02" db="EMBL/GenBank/DDBJ databases">
        <authorList>
            <person name="Meier V. D."/>
        </authorList>
    </citation>
    <scope>NUCLEOTIDE SEQUENCE</scope>
    <source>
        <strain evidence="1">AVDCRST_MAG15</strain>
    </source>
</reference>
<evidence type="ECO:0000313" key="1">
    <source>
        <dbReference type="EMBL" id="CAA9398185.1"/>
    </source>
</evidence>